<dbReference type="SUPFAM" id="SSF141371">
    <property type="entry name" value="PilZ domain-like"/>
    <property type="match status" value="1"/>
</dbReference>
<name>A0A1I2XVB7_9GAMM</name>
<evidence type="ECO:0000259" key="2">
    <source>
        <dbReference type="PROSITE" id="PS51832"/>
    </source>
</evidence>
<dbReference type="SUPFAM" id="SSF109604">
    <property type="entry name" value="HD-domain/PDEase-like"/>
    <property type="match status" value="1"/>
</dbReference>
<dbReference type="CDD" id="cd00077">
    <property type="entry name" value="HDc"/>
    <property type="match status" value="1"/>
</dbReference>
<dbReference type="Pfam" id="PF13487">
    <property type="entry name" value="HD_5"/>
    <property type="match status" value="1"/>
</dbReference>
<dbReference type="PROSITE" id="PS51832">
    <property type="entry name" value="HD_GYP"/>
    <property type="match status" value="1"/>
</dbReference>
<dbReference type="Proteomes" id="UP000199040">
    <property type="component" value="Unassembled WGS sequence"/>
</dbReference>
<dbReference type="AlphaFoldDB" id="A0A1I2XVB7"/>
<keyword evidence="4" id="KW-1185">Reference proteome</keyword>
<dbReference type="GO" id="GO:0035438">
    <property type="term" value="F:cyclic-di-GMP binding"/>
    <property type="evidence" value="ECO:0007669"/>
    <property type="project" value="InterPro"/>
</dbReference>
<dbReference type="Gene3D" id="2.40.10.220">
    <property type="entry name" value="predicted glycosyltransferase like domains"/>
    <property type="match status" value="1"/>
</dbReference>
<reference evidence="3 4" key="1">
    <citation type="submission" date="2016-10" db="EMBL/GenBank/DDBJ databases">
        <authorList>
            <person name="de Groot N.N."/>
        </authorList>
    </citation>
    <scope>NUCLEOTIDE SEQUENCE [LARGE SCALE GENOMIC DNA]</scope>
    <source>
        <strain evidence="3 4">CGMCC 1.6848</strain>
    </source>
</reference>
<evidence type="ECO:0000313" key="3">
    <source>
        <dbReference type="EMBL" id="SFH17413.1"/>
    </source>
</evidence>
<dbReference type="RefSeq" id="WP_092842671.1">
    <property type="nucleotide sequence ID" value="NZ_FOPY01000001.1"/>
</dbReference>
<dbReference type="GO" id="GO:0008081">
    <property type="term" value="F:phosphoric diester hydrolase activity"/>
    <property type="evidence" value="ECO:0007669"/>
    <property type="project" value="UniProtKB-ARBA"/>
</dbReference>
<gene>
    <name evidence="3" type="ORF">SAMN04487959_10185</name>
</gene>
<protein>
    <submittedName>
        <fullName evidence="3">HD-GYP domain, c-di-GMP phosphodiesterase class II (Or its inactivated variant)</fullName>
    </submittedName>
</protein>
<evidence type="ECO:0000256" key="1">
    <source>
        <dbReference type="SAM" id="MobiDB-lite"/>
    </source>
</evidence>
<dbReference type="PANTHER" id="PTHR45228">
    <property type="entry name" value="CYCLIC DI-GMP PHOSPHODIESTERASE TM_0186-RELATED"/>
    <property type="match status" value="1"/>
</dbReference>
<dbReference type="InterPro" id="IPR003607">
    <property type="entry name" value="HD/PDEase_dom"/>
</dbReference>
<proteinExistence type="predicted"/>
<feature type="region of interest" description="Disordered" evidence="1">
    <location>
        <begin position="241"/>
        <end position="274"/>
    </location>
</feature>
<dbReference type="Gene3D" id="1.10.3210.10">
    <property type="entry name" value="Hypothetical protein af1432"/>
    <property type="match status" value="1"/>
</dbReference>
<dbReference type="Pfam" id="PF07238">
    <property type="entry name" value="PilZ"/>
    <property type="match status" value="1"/>
</dbReference>
<dbReference type="InterPro" id="IPR052020">
    <property type="entry name" value="Cyclic_di-GMP/3'3'-cGAMP_PDE"/>
</dbReference>
<dbReference type="InterPro" id="IPR037522">
    <property type="entry name" value="HD_GYP_dom"/>
</dbReference>
<sequence>MELNTQERPRQVEITDAAHIADVVDSLGNATHSLTVTLDNAPTAFPVRLSVVDPERRQLTLTLTDAQSLNAAEIGEQALTLRAESLSDTLHFKNLAPLDVCRDGDCLTIECRLPRALYTTSKRRSLRIPFIQGMHTRAYAAVLPTQPPVAGELRNLSAGGCLMEVPFADSPFFKVGDTLPTVGFEFPNGEKFIASGTVRHVGPAGRTHNAAVGIAFHNLSPERQNRLVHYVNEAEHEAAYRSGHGGRLARPSPLFQTPLRSRRQAQRQRDLTESTPLVRTLREVARQLHITLLALKNDQPISSDAMLGCADTLLRLLTQRRQQCLYALACLGSEPQWIQHSINVAAKLGDLMLAEPEYASRARAAVAAALLHDMGKVLLLDESLHSLEGALDDAQRERLREHVVLLLDRLAPLEGIDTSLRHNIIGCINERLDGSGYPHGYRAESLSAIARMAAVVDVLDAMTRPRGDRPAKTAIEAYRYLYNRPDRFDKHWVTRYVQRHGFYPIGSLVRFSHGYLAWVMELDESGQPCRVRVVRNTSRSELAMNHILSRVDFGQLGQVNKLVRPEAYRLAPF</sequence>
<accession>A0A1I2XVB7</accession>
<dbReference type="SMART" id="SM00471">
    <property type="entry name" value="HDc"/>
    <property type="match status" value="1"/>
</dbReference>
<evidence type="ECO:0000313" key="4">
    <source>
        <dbReference type="Proteomes" id="UP000199040"/>
    </source>
</evidence>
<dbReference type="STRING" id="442341.SAMN04487959_10185"/>
<organism evidence="3 4">
    <name type="scientific">Modicisalibacter xianhensis</name>
    <dbReference type="NCBI Taxonomy" id="442341"/>
    <lineage>
        <taxon>Bacteria</taxon>
        <taxon>Pseudomonadati</taxon>
        <taxon>Pseudomonadota</taxon>
        <taxon>Gammaproteobacteria</taxon>
        <taxon>Oceanospirillales</taxon>
        <taxon>Halomonadaceae</taxon>
        <taxon>Modicisalibacter</taxon>
    </lineage>
</organism>
<feature type="domain" description="HD-GYP" evidence="2">
    <location>
        <begin position="317"/>
        <end position="513"/>
    </location>
</feature>
<dbReference type="EMBL" id="FOPY01000001">
    <property type="protein sequence ID" value="SFH17413.1"/>
    <property type="molecule type" value="Genomic_DNA"/>
</dbReference>
<dbReference type="InterPro" id="IPR009875">
    <property type="entry name" value="PilZ_domain"/>
</dbReference>